<dbReference type="Pfam" id="PF00028">
    <property type="entry name" value="Cadherin"/>
    <property type="match status" value="10"/>
</dbReference>
<dbReference type="Proteomes" id="UP000288216">
    <property type="component" value="Unassembled WGS sequence"/>
</dbReference>
<evidence type="ECO:0000256" key="1">
    <source>
        <dbReference type="ARBA" id="ARBA00003436"/>
    </source>
</evidence>
<protein>
    <recommendedName>
        <fullName evidence="12">Protocadherin gamma-C3</fullName>
    </recommendedName>
</protein>
<feature type="domain" description="Cadherin" evidence="15">
    <location>
        <begin position="311"/>
        <end position="419"/>
    </location>
</feature>
<feature type="domain" description="Cadherin" evidence="15">
    <location>
        <begin position="1345"/>
        <end position="1451"/>
    </location>
</feature>
<dbReference type="InterPro" id="IPR002126">
    <property type="entry name" value="Cadherin-like_dom"/>
</dbReference>
<feature type="domain" description="Cadherin" evidence="15">
    <location>
        <begin position="899"/>
        <end position="1007"/>
    </location>
</feature>
<dbReference type="GO" id="GO:0007156">
    <property type="term" value="P:homophilic cell adhesion via plasma membrane adhesion molecules"/>
    <property type="evidence" value="ECO:0007669"/>
    <property type="project" value="InterPro"/>
</dbReference>
<feature type="domain" description="Cadherin" evidence="15">
    <location>
        <begin position="1124"/>
        <end position="1220"/>
    </location>
</feature>
<evidence type="ECO:0000256" key="14">
    <source>
        <dbReference type="SAM" id="Phobius"/>
    </source>
</evidence>
<evidence type="ECO:0000313" key="17">
    <source>
        <dbReference type="Proteomes" id="UP000288216"/>
    </source>
</evidence>
<sequence>MLDRETTPLYNIAIVSSDSGSSPLSTNKTIQITVSDINDNAPRFSRPMGTVYVMENNAPGAAIFAVTAYDPDQCQYSYVTYSFTENLIQELPLSNYLNLNSMNGTVYALRSSDYERVKNFQIQVRARDAGVPPLSSSATLNVIILDQNDNAPVIVSPSAQSGSAGVEVVPQSAGQGYLVTKIITTDENGRLLYHGLKATYPNLISGQIRYSISEELDRDSFIGNIARDFGLNVLQLSARKMRLASDDGRQYMKVNLDNGVLSIRERIDREFICGSVTPCILSFEIVIENPFEVYRGEVEILDINDNSPSFADNTISIQMAESIAPGVCFPLERAQDPDVGINTVAAYTISPNEHFGLKLQTTEDGVKIAELLLEKPLDREQQAFYQLVFTASDGGSPNRSSTVQILISVLDSNDNPPVFDRAVYRISVRENSPSGTLVIKISAHDLDDGPNAEVTYSFSKLASQRLRELFSVDPHTGEIRVERTLDFEEANSYSLDIQAVDNGSPAIAGYSKVLVKLIDVNDNAPEIKVTSVSNTVSEDVPPGTVISLINVIDQDSGENGQVHCEITKNIPFKLQTSSSNHFKLITSDLLDRETVAVYNIQILARDSGSPPLSTKKTIQISVSDLNDNAPQFTQMLYTVYVMENNSPGASVFAVTALDPDRDQNSIVSYAMIQDLPSSSVISVNANNGDIYALRSFDYEELKSFQVQVQARDAGVPPLSSSATLNVIILDQNDNAPVIASPSSQSGSAEVEIVPQKAGQGYLVTKITATDADSGQNARFRYRVLDASDPNLVFGIIHYSIREEMERGAFVANVAEDLGLNIWRLSARNFRLATADKRQCLEVNLETGILFANERIDREQLCEQMPACVLSFEIFVEEPLEMYRGEVEILDINDNSPSFPESVILLQMAETMALDSRFPLESAVDPDVGSNAVTVYNISPNEHFGLKVETAEDGIEIVELLLEKPLDHERQSSFQLMLTATDGGNPPRSGTARILITVLDSNDNAPAFDNKVHKVSLIENSPRGTLVVSVHATDADEGSNAEVNYSFNNRVSQKIQELFSLDPRTGEIRVQGIIDYEEDDNYSFDVQAVDNGSPAIAGHSKILIKVIDVNDNAPEILLKSVARMVPEDAAPGTVTALINVIDRDSGRNGRVNCEIPKNVPFKLQTTSRGRYKVITSDMLDRETIPLYTIAILARDSGSPPLSTNKTIQISVSDINDNAPRFARPMDTVYVLENNALGASIFTVTAFDPDLDQNSYVTYSFIDNLIQDLPLSNYLNLNSMNGTIYALRSFDNERVKNFQVQVQARDAGVPPLSSSATLDVIILDQNDNAPVIVSPSAQSGSAQVEVVPQSAGQGYLVTKIIATDADSGLNARLLYQVLEATDPSLFIVGHNSGKIRTARGILEQDSTSQSLVILVKDNGQPSLSSTVTIHFSILGNVTEIFSENRNLVTNPEYVSDINLYLIVILGSTSFIFLIIIILLIGIKCKQDKHSPEDYNSPSCCYGLDDANNTFNPRHTLKETLNYTGAGEIVHIPETHHYSVCLSPESAKSDFLFLKPYPPPMSQDEC</sequence>
<dbReference type="Pfam" id="PF08266">
    <property type="entry name" value="Cadherin_2"/>
    <property type="match status" value="2"/>
</dbReference>
<feature type="transmembrane region" description="Helical" evidence="14">
    <location>
        <begin position="1457"/>
        <end position="1480"/>
    </location>
</feature>
<keyword evidence="7 13" id="KW-0106">Calcium</keyword>
<dbReference type="OrthoDB" id="6252479at2759"/>
<dbReference type="InterPro" id="IPR015919">
    <property type="entry name" value="Cadherin-like_sf"/>
</dbReference>
<dbReference type="FunFam" id="2.60.40.60:FF:000007">
    <property type="entry name" value="Protocadherin alpha 2"/>
    <property type="match status" value="1"/>
</dbReference>
<dbReference type="FunFam" id="2.60.40.60:FF:000004">
    <property type="entry name" value="Protocadherin 1 gamma 2"/>
    <property type="match status" value="1"/>
</dbReference>
<evidence type="ECO:0000256" key="11">
    <source>
        <dbReference type="ARBA" id="ARBA00023180"/>
    </source>
</evidence>
<dbReference type="PANTHER" id="PTHR24028:SF236">
    <property type="entry name" value="PROTOCADHERIN GAMMA-C3"/>
    <property type="match status" value="1"/>
</dbReference>
<organism evidence="16 17">
    <name type="scientific">Scyliorhinus torazame</name>
    <name type="common">Cloudy catshark</name>
    <name type="synonym">Catulus torazame</name>
    <dbReference type="NCBI Taxonomy" id="75743"/>
    <lineage>
        <taxon>Eukaryota</taxon>
        <taxon>Metazoa</taxon>
        <taxon>Chordata</taxon>
        <taxon>Craniata</taxon>
        <taxon>Vertebrata</taxon>
        <taxon>Chondrichthyes</taxon>
        <taxon>Elasmobranchii</taxon>
        <taxon>Galeomorphii</taxon>
        <taxon>Galeoidea</taxon>
        <taxon>Carcharhiniformes</taxon>
        <taxon>Scyliorhinidae</taxon>
        <taxon>Scyliorhinus</taxon>
    </lineage>
</organism>
<comment type="subcellular location">
    <subcellularLocation>
        <location evidence="2">Cell membrane</location>
        <topology evidence="2">Single-pass type I membrane protein</topology>
    </subcellularLocation>
</comment>
<evidence type="ECO:0000256" key="3">
    <source>
        <dbReference type="ARBA" id="ARBA00022475"/>
    </source>
</evidence>
<gene>
    <name evidence="16" type="ORF">scyTo_0000509</name>
</gene>
<dbReference type="EMBL" id="BFAA01000095">
    <property type="protein sequence ID" value="GCB65948.1"/>
    <property type="molecule type" value="Genomic_DNA"/>
</dbReference>
<feature type="domain" description="Cadherin" evidence="15">
    <location>
        <begin position="420"/>
        <end position="527"/>
    </location>
</feature>
<dbReference type="FunFam" id="2.60.40.60:FF:000185">
    <property type="entry name" value="Protocadherin 2 alpha c"/>
    <property type="match status" value="1"/>
</dbReference>
<evidence type="ECO:0000256" key="9">
    <source>
        <dbReference type="ARBA" id="ARBA00022989"/>
    </source>
</evidence>
<dbReference type="STRING" id="75743.A0A401NYI9"/>
<dbReference type="FunFam" id="2.60.40.60:FF:000006">
    <property type="entry name" value="Protocadherin alpha 2"/>
    <property type="match status" value="2"/>
</dbReference>
<feature type="domain" description="Cadherin" evidence="15">
    <location>
        <begin position="2"/>
        <end position="44"/>
    </location>
</feature>
<dbReference type="FunFam" id="2.60.40.60:FF:000002">
    <property type="entry name" value="Protocadherin alpha 2"/>
    <property type="match status" value="2"/>
</dbReference>
<evidence type="ECO:0000256" key="13">
    <source>
        <dbReference type="PROSITE-ProRule" id="PRU00043"/>
    </source>
</evidence>
<dbReference type="GO" id="GO:0005509">
    <property type="term" value="F:calcium ion binding"/>
    <property type="evidence" value="ECO:0007669"/>
    <property type="project" value="UniProtKB-UniRule"/>
</dbReference>
<evidence type="ECO:0000256" key="12">
    <source>
        <dbReference type="ARBA" id="ARBA00074462"/>
    </source>
</evidence>
<dbReference type="CDD" id="cd11304">
    <property type="entry name" value="Cadherin_repeat"/>
    <property type="match status" value="13"/>
</dbReference>
<evidence type="ECO:0000256" key="10">
    <source>
        <dbReference type="ARBA" id="ARBA00023136"/>
    </source>
</evidence>
<evidence type="ECO:0000313" key="16">
    <source>
        <dbReference type="EMBL" id="GCB65948.1"/>
    </source>
</evidence>
<reference evidence="16 17" key="1">
    <citation type="journal article" date="2018" name="Nat. Ecol. Evol.">
        <title>Shark genomes provide insights into elasmobranch evolution and the origin of vertebrates.</title>
        <authorList>
            <person name="Hara Y"/>
            <person name="Yamaguchi K"/>
            <person name="Onimaru K"/>
            <person name="Kadota M"/>
            <person name="Koyanagi M"/>
            <person name="Keeley SD"/>
            <person name="Tatsumi K"/>
            <person name="Tanaka K"/>
            <person name="Motone F"/>
            <person name="Kageyama Y"/>
            <person name="Nozu R"/>
            <person name="Adachi N"/>
            <person name="Nishimura O"/>
            <person name="Nakagawa R"/>
            <person name="Tanegashima C"/>
            <person name="Kiyatake I"/>
            <person name="Matsumoto R"/>
            <person name="Murakumo K"/>
            <person name="Nishida K"/>
            <person name="Terakita A"/>
            <person name="Kuratani S"/>
            <person name="Sato K"/>
            <person name="Hyodo S Kuraku.S."/>
        </authorList>
    </citation>
    <scope>NUCLEOTIDE SEQUENCE [LARGE SCALE GENOMIC DNA]</scope>
</reference>
<dbReference type="PROSITE" id="PS50268">
    <property type="entry name" value="CADHERIN_2"/>
    <property type="match status" value="13"/>
</dbReference>
<feature type="domain" description="Cadherin" evidence="15">
    <location>
        <begin position="45"/>
        <end position="154"/>
    </location>
</feature>
<accession>A0A401NYI9</accession>
<keyword evidence="3" id="KW-1003">Cell membrane</keyword>
<feature type="domain" description="Cadherin" evidence="15">
    <location>
        <begin position="1221"/>
        <end position="1330"/>
    </location>
</feature>
<evidence type="ECO:0000256" key="5">
    <source>
        <dbReference type="ARBA" id="ARBA00022729"/>
    </source>
</evidence>
<comment type="function">
    <text evidence="1">Potential calcium-dependent cell-adhesion protein. May be involved in the establishment and maintenance of specific neuronal connections in the brain.</text>
</comment>
<dbReference type="FunFam" id="2.60.40.60:FF:000001">
    <property type="entry name" value="Protocadherin alpha 2"/>
    <property type="match status" value="3"/>
</dbReference>
<keyword evidence="9 14" id="KW-1133">Transmembrane helix</keyword>
<dbReference type="SUPFAM" id="SSF49313">
    <property type="entry name" value="Cadherin-like"/>
    <property type="match status" value="13"/>
</dbReference>
<keyword evidence="5" id="KW-0732">Signal</keyword>
<evidence type="ECO:0000259" key="15">
    <source>
        <dbReference type="PROSITE" id="PS50268"/>
    </source>
</evidence>
<dbReference type="OMA" id="EFYETDV"/>
<dbReference type="FunFam" id="2.60.40.60:FF:000129">
    <property type="entry name" value="protocadherin alpha-C2 isoform X1"/>
    <property type="match status" value="1"/>
</dbReference>
<dbReference type="GO" id="GO:0005886">
    <property type="term" value="C:plasma membrane"/>
    <property type="evidence" value="ECO:0007669"/>
    <property type="project" value="UniProtKB-SubCell"/>
</dbReference>
<evidence type="ECO:0000256" key="6">
    <source>
        <dbReference type="ARBA" id="ARBA00022737"/>
    </source>
</evidence>
<dbReference type="InterPro" id="IPR020894">
    <property type="entry name" value="Cadherin_CS"/>
</dbReference>
<proteinExistence type="predicted"/>
<feature type="domain" description="Cadherin" evidence="15">
    <location>
        <begin position="528"/>
        <end position="632"/>
    </location>
</feature>
<feature type="domain" description="Cadherin" evidence="15">
    <location>
        <begin position="753"/>
        <end position="898"/>
    </location>
</feature>
<feature type="domain" description="Cadherin" evidence="15">
    <location>
        <begin position="633"/>
        <end position="738"/>
    </location>
</feature>
<dbReference type="PROSITE" id="PS00232">
    <property type="entry name" value="CADHERIN_1"/>
    <property type="match status" value="8"/>
</dbReference>
<name>A0A401NYI9_SCYTO</name>
<dbReference type="InterPro" id="IPR013164">
    <property type="entry name" value="Cadherin_N"/>
</dbReference>
<keyword evidence="11" id="KW-0325">Glycoprotein</keyword>
<dbReference type="InterPro" id="IPR032455">
    <property type="entry name" value="Cadherin_C"/>
</dbReference>
<keyword evidence="17" id="KW-1185">Reference proteome</keyword>
<dbReference type="Pfam" id="PF16492">
    <property type="entry name" value="Cadherin_C_2"/>
    <property type="match status" value="1"/>
</dbReference>
<dbReference type="Gene3D" id="2.60.40.60">
    <property type="entry name" value="Cadherins"/>
    <property type="match status" value="13"/>
</dbReference>
<evidence type="ECO:0000256" key="2">
    <source>
        <dbReference type="ARBA" id="ARBA00004251"/>
    </source>
</evidence>
<dbReference type="SMART" id="SM00112">
    <property type="entry name" value="CA"/>
    <property type="match status" value="11"/>
</dbReference>
<evidence type="ECO:0000256" key="4">
    <source>
        <dbReference type="ARBA" id="ARBA00022692"/>
    </source>
</evidence>
<comment type="caution">
    <text evidence="16">The sequence shown here is derived from an EMBL/GenBank/DDBJ whole genome shotgun (WGS) entry which is preliminary data.</text>
</comment>
<evidence type="ECO:0000256" key="8">
    <source>
        <dbReference type="ARBA" id="ARBA00022889"/>
    </source>
</evidence>
<evidence type="ECO:0000256" key="7">
    <source>
        <dbReference type="ARBA" id="ARBA00022837"/>
    </source>
</evidence>
<feature type="domain" description="Cadherin" evidence="15">
    <location>
        <begin position="1008"/>
        <end position="1115"/>
    </location>
</feature>
<keyword evidence="10 14" id="KW-0472">Membrane</keyword>
<dbReference type="FunFam" id="2.60.40.60:FF:000018">
    <property type="entry name" value="Protocadherin gamma c3"/>
    <property type="match status" value="1"/>
</dbReference>
<keyword evidence="6" id="KW-0677">Repeat</keyword>
<dbReference type="InterPro" id="IPR050174">
    <property type="entry name" value="Protocadherin/Cadherin-CA"/>
</dbReference>
<keyword evidence="4 14" id="KW-0812">Transmembrane</keyword>
<dbReference type="PRINTS" id="PR00205">
    <property type="entry name" value="CADHERIN"/>
</dbReference>
<keyword evidence="8" id="KW-0130">Cell adhesion</keyword>
<feature type="domain" description="Cadherin" evidence="15">
    <location>
        <begin position="169"/>
        <end position="310"/>
    </location>
</feature>
<dbReference type="PANTHER" id="PTHR24028">
    <property type="entry name" value="CADHERIN-87A"/>
    <property type="match status" value="1"/>
</dbReference>